<keyword evidence="2" id="KW-1185">Reference proteome</keyword>
<name>A0A6A6W6V8_9PEZI</name>
<accession>A0A6A6W6V8</accession>
<dbReference type="AlphaFoldDB" id="A0A6A6W6V8"/>
<reference evidence="1" key="1">
    <citation type="journal article" date="2020" name="Stud. Mycol.">
        <title>101 Dothideomycetes genomes: a test case for predicting lifestyles and emergence of pathogens.</title>
        <authorList>
            <person name="Haridas S."/>
            <person name="Albert R."/>
            <person name="Binder M."/>
            <person name="Bloem J."/>
            <person name="Labutti K."/>
            <person name="Salamov A."/>
            <person name="Andreopoulos B."/>
            <person name="Baker S."/>
            <person name="Barry K."/>
            <person name="Bills G."/>
            <person name="Bluhm B."/>
            <person name="Cannon C."/>
            <person name="Castanera R."/>
            <person name="Culley D."/>
            <person name="Daum C."/>
            <person name="Ezra D."/>
            <person name="Gonzalez J."/>
            <person name="Henrissat B."/>
            <person name="Kuo A."/>
            <person name="Liang C."/>
            <person name="Lipzen A."/>
            <person name="Lutzoni F."/>
            <person name="Magnuson J."/>
            <person name="Mondo S."/>
            <person name="Nolan M."/>
            <person name="Ohm R."/>
            <person name="Pangilinan J."/>
            <person name="Park H.-J."/>
            <person name="Ramirez L."/>
            <person name="Alfaro M."/>
            <person name="Sun H."/>
            <person name="Tritt A."/>
            <person name="Yoshinaga Y."/>
            <person name="Zwiers L.-H."/>
            <person name="Turgeon B."/>
            <person name="Goodwin S."/>
            <person name="Spatafora J."/>
            <person name="Crous P."/>
            <person name="Grigoriev I."/>
        </authorList>
    </citation>
    <scope>NUCLEOTIDE SEQUENCE</scope>
    <source>
        <strain evidence="1">CBS 121739</strain>
    </source>
</reference>
<dbReference type="Proteomes" id="UP000799437">
    <property type="component" value="Unassembled WGS sequence"/>
</dbReference>
<proteinExistence type="predicted"/>
<dbReference type="GeneID" id="54488156"/>
<evidence type="ECO:0000313" key="1">
    <source>
        <dbReference type="EMBL" id="KAF2757764.1"/>
    </source>
</evidence>
<gene>
    <name evidence="1" type="ORF">EJ05DRAFT_501286</name>
</gene>
<sequence>MLHARTQPSAPVLPAQWVQVTRDLEWEPEYPRIESLLLKNSSFTNNLLATSCCFAANVPVPRRSKAISRIGKPRAVLTVTVWTCGNHISSYTHSWFMSITEKIFELSSGCSSKTRLTTRPTMSRTDTAPLRAEYAIGTHHAGSAHYEGCLADSGIPSGKDKAQLGCQLVAFRVMQFFTLAGRLSVPSFLPIVSYPEKPTVAEL</sequence>
<organism evidence="1 2">
    <name type="scientific">Pseudovirgaria hyperparasitica</name>
    <dbReference type="NCBI Taxonomy" id="470096"/>
    <lineage>
        <taxon>Eukaryota</taxon>
        <taxon>Fungi</taxon>
        <taxon>Dikarya</taxon>
        <taxon>Ascomycota</taxon>
        <taxon>Pezizomycotina</taxon>
        <taxon>Dothideomycetes</taxon>
        <taxon>Dothideomycetes incertae sedis</taxon>
        <taxon>Acrospermales</taxon>
        <taxon>Acrospermaceae</taxon>
        <taxon>Pseudovirgaria</taxon>
    </lineage>
</organism>
<protein>
    <submittedName>
        <fullName evidence="1">Uncharacterized protein</fullName>
    </submittedName>
</protein>
<evidence type="ECO:0000313" key="2">
    <source>
        <dbReference type="Proteomes" id="UP000799437"/>
    </source>
</evidence>
<dbReference type="RefSeq" id="XP_033600215.1">
    <property type="nucleotide sequence ID" value="XM_033747102.1"/>
</dbReference>
<dbReference type="EMBL" id="ML996573">
    <property type="protein sequence ID" value="KAF2757764.1"/>
    <property type="molecule type" value="Genomic_DNA"/>
</dbReference>